<feature type="signal peptide" evidence="2">
    <location>
        <begin position="1"/>
        <end position="23"/>
    </location>
</feature>
<organism evidence="3 4">
    <name type="scientific">Marinitenerispora sediminis</name>
    <dbReference type="NCBI Taxonomy" id="1931232"/>
    <lineage>
        <taxon>Bacteria</taxon>
        <taxon>Bacillati</taxon>
        <taxon>Actinomycetota</taxon>
        <taxon>Actinomycetes</taxon>
        <taxon>Streptosporangiales</taxon>
        <taxon>Nocardiopsidaceae</taxon>
        <taxon>Marinitenerispora</taxon>
    </lineage>
</organism>
<evidence type="ECO:0008006" key="5">
    <source>
        <dbReference type="Google" id="ProtNLM"/>
    </source>
</evidence>
<dbReference type="Proteomes" id="UP000253318">
    <property type="component" value="Unassembled WGS sequence"/>
</dbReference>
<evidence type="ECO:0000313" key="4">
    <source>
        <dbReference type="Proteomes" id="UP000253318"/>
    </source>
</evidence>
<dbReference type="EMBL" id="QEIN01000318">
    <property type="protein sequence ID" value="RCV49617.1"/>
    <property type="molecule type" value="Genomic_DNA"/>
</dbReference>
<feature type="region of interest" description="Disordered" evidence="1">
    <location>
        <begin position="25"/>
        <end position="44"/>
    </location>
</feature>
<gene>
    <name evidence="3" type="ORF">DEF24_25075</name>
</gene>
<dbReference type="PROSITE" id="PS51257">
    <property type="entry name" value="PROKAR_LIPOPROTEIN"/>
    <property type="match status" value="1"/>
</dbReference>
<evidence type="ECO:0000256" key="2">
    <source>
        <dbReference type="SAM" id="SignalP"/>
    </source>
</evidence>
<accession>A0A368SYW5</accession>
<keyword evidence="4" id="KW-1185">Reference proteome</keyword>
<protein>
    <recommendedName>
        <fullName evidence="5">Secreted protein</fullName>
    </recommendedName>
</protein>
<feature type="chain" id="PRO_5039282269" description="Secreted protein" evidence="2">
    <location>
        <begin position="24"/>
        <end position="126"/>
    </location>
</feature>
<keyword evidence="2" id="KW-0732">Signal</keyword>
<reference evidence="3 4" key="1">
    <citation type="submission" date="2018-04" db="EMBL/GenBank/DDBJ databases">
        <title>Novel actinobacteria from marine sediment.</title>
        <authorList>
            <person name="Ng Z.Y."/>
            <person name="Tan G.Y.A."/>
        </authorList>
    </citation>
    <scope>NUCLEOTIDE SEQUENCE [LARGE SCALE GENOMIC DNA]</scope>
    <source>
        <strain evidence="3 4">TPS81</strain>
    </source>
</reference>
<dbReference type="AlphaFoldDB" id="A0A368SYW5"/>
<name>A0A368SYW5_9ACTN</name>
<feature type="compositionally biased region" description="Basic and acidic residues" evidence="1">
    <location>
        <begin position="77"/>
        <end position="91"/>
    </location>
</feature>
<sequence>MIARSLAVWSVNALLLLASSASCETRSSSGAGTARTSCEDRDCTVTVSGSGGSGDLWERGRSTVEYRVVLGSGSEADVRVTSRDRSQRESGDATVRPGESVELQGYTVRYVEYTADAATFEFIWQE</sequence>
<evidence type="ECO:0000256" key="1">
    <source>
        <dbReference type="SAM" id="MobiDB-lite"/>
    </source>
</evidence>
<feature type="region of interest" description="Disordered" evidence="1">
    <location>
        <begin position="77"/>
        <end position="98"/>
    </location>
</feature>
<evidence type="ECO:0000313" key="3">
    <source>
        <dbReference type="EMBL" id="RCV49617.1"/>
    </source>
</evidence>
<dbReference type="RefSeq" id="WP_114400141.1">
    <property type="nucleotide sequence ID" value="NZ_QEIM01000186.1"/>
</dbReference>
<proteinExistence type="predicted"/>
<comment type="caution">
    <text evidence="3">The sequence shown here is derived from an EMBL/GenBank/DDBJ whole genome shotgun (WGS) entry which is preliminary data.</text>
</comment>